<comment type="caution">
    <text evidence="2">The sequence shown here is derived from an EMBL/GenBank/DDBJ whole genome shotgun (WGS) entry which is preliminary data.</text>
</comment>
<name>A0ABR4B1C9_9LECA</name>
<organism evidence="2 3">
    <name type="scientific">Lepraria finkii</name>
    <dbReference type="NCBI Taxonomy" id="1340010"/>
    <lineage>
        <taxon>Eukaryota</taxon>
        <taxon>Fungi</taxon>
        <taxon>Dikarya</taxon>
        <taxon>Ascomycota</taxon>
        <taxon>Pezizomycotina</taxon>
        <taxon>Lecanoromycetes</taxon>
        <taxon>OSLEUM clade</taxon>
        <taxon>Lecanoromycetidae</taxon>
        <taxon>Lecanorales</taxon>
        <taxon>Lecanorineae</taxon>
        <taxon>Stereocaulaceae</taxon>
        <taxon>Lepraria</taxon>
    </lineage>
</organism>
<evidence type="ECO:0000313" key="2">
    <source>
        <dbReference type="EMBL" id="KAL2051702.1"/>
    </source>
</evidence>
<evidence type="ECO:0000256" key="1">
    <source>
        <dbReference type="SAM" id="MobiDB-lite"/>
    </source>
</evidence>
<reference evidence="2 3" key="1">
    <citation type="submission" date="2024-09" db="EMBL/GenBank/DDBJ databases">
        <title>Rethinking Asexuality: The Enigmatic Case of Functional Sexual Genes in Lepraria (Stereocaulaceae).</title>
        <authorList>
            <person name="Doellman M."/>
            <person name="Sun Y."/>
            <person name="Barcenas-Pena A."/>
            <person name="Lumbsch H.T."/>
            <person name="Grewe F."/>
        </authorList>
    </citation>
    <scope>NUCLEOTIDE SEQUENCE [LARGE SCALE GENOMIC DNA]</scope>
    <source>
        <strain evidence="2 3">Grewe 0041</strain>
    </source>
</reference>
<dbReference type="Proteomes" id="UP001590951">
    <property type="component" value="Unassembled WGS sequence"/>
</dbReference>
<feature type="compositionally biased region" description="Low complexity" evidence="1">
    <location>
        <begin position="135"/>
        <end position="147"/>
    </location>
</feature>
<accession>A0ABR4B1C9</accession>
<feature type="region of interest" description="Disordered" evidence="1">
    <location>
        <begin position="135"/>
        <end position="154"/>
    </location>
</feature>
<dbReference type="EMBL" id="JBHFEH010000033">
    <property type="protein sequence ID" value="KAL2051702.1"/>
    <property type="molecule type" value="Genomic_DNA"/>
</dbReference>
<evidence type="ECO:0000313" key="3">
    <source>
        <dbReference type="Proteomes" id="UP001590951"/>
    </source>
</evidence>
<keyword evidence="3" id="KW-1185">Reference proteome</keyword>
<gene>
    <name evidence="2" type="ORF">ABVK25_008116</name>
</gene>
<feature type="region of interest" description="Disordered" evidence="1">
    <location>
        <begin position="1"/>
        <end position="25"/>
    </location>
</feature>
<protein>
    <submittedName>
        <fullName evidence="2">Uncharacterized protein</fullName>
    </submittedName>
</protein>
<proteinExistence type="predicted"/>
<sequence>MSPATPEVHNALRPTRPLAEDPPILYSPESCAEEAIDHTQQDYFSPFEAEKAGVTVEAALNDETELLKAPRFFRTYVKKPTQASLPTESVPDESPLFCTQSLVADHEYRSEDQEAVSQTEGTALSNTQRVTTAIRQRARAANSRQQQITSFATS</sequence>